<evidence type="ECO:0000313" key="1">
    <source>
        <dbReference type="EMBL" id="MER2998443.1"/>
    </source>
</evidence>
<dbReference type="Proteomes" id="UP001476807">
    <property type="component" value="Unassembled WGS sequence"/>
</dbReference>
<evidence type="ECO:0008006" key="3">
    <source>
        <dbReference type="Google" id="ProtNLM"/>
    </source>
</evidence>
<protein>
    <recommendedName>
        <fullName evidence="3">Four helix bundle protein</fullName>
    </recommendedName>
</protein>
<organism evidence="1 2">
    <name type="scientific">Pontibacter populi</name>
    <dbReference type="NCBI Taxonomy" id="890055"/>
    <lineage>
        <taxon>Bacteria</taxon>
        <taxon>Pseudomonadati</taxon>
        <taxon>Bacteroidota</taxon>
        <taxon>Cytophagia</taxon>
        <taxon>Cytophagales</taxon>
        <taxon>Hymenobacteraceae</taxon>
        <taxon>Pontibacter</taxon>
    </lineage>
</organism>
<keyword evidence="2" id="KW-1185">Reference proteome</keyword>
<dbReference type="RefSeq" id="WP_350412899.1">
    <property type="nucleotide sequence ID" value="NZ_JBEOKT010000011.1"/>
</dbReference>
<evidence type="ECO:0000313" key="2">
    <source>
        <dbReference type="Proteomes" id="UP001476807"/>
    </source>
</evidence>
<sequence>MINYKKQLNYRFELLLKAIVVILKTIVNDWLETEKAAPGKRGLLCALQQP</sequence>
<accession>A0ABV1RVQ0</accession>
<comment type="caution">
    <text evidence="1">The sequence shown here is derived from an EMBL/GenBank/DDBJ whole genome shotgun (WGS) entry which is preliminary data.</text>
</comment>
<proteinExistence type="predicted"/>
<dbReference type="EMBL" id="JBEOKT010000011">
    <property type="protein sequence ID" value="MER2998443.1"/>
    <property type="molecule type" value="Genomic_DNA"/>
</dbReference>
<name>A0ABV1RVQ0_9BACT</name>
<reference evidence="1 2" key="1">
    <citation type="submission" date="2024-06" db="EMBL/GenBank/DDBJ databases">
        <title>Pontibacter populi HYL7-15.</title>
        <authorList>
            <person name="Kim M.K."/>
        </authorList>
    </citation>
    <scope>NUCLEOTIDE SEQUENCE [LARGE SCALE GENOMIC DNA]</scope>
    <source>
        <strain evidence="1 2">HYL7-15</strain>
    </source>
</reference>
<gene>
    <name evidence="1" type="ORF">ABS362_12880</name>
</gene>